<proteinExistence type="predicted"/>
<dbReference type="InterPro" id="IPR036938">
    <property type="entry name" value="PAP2/HPO_sf"/>
</dbReference>
<dbReference type="PANTHER" id="PTHR14969:SF13">
    <property type="entry name" value="AT30094P"/>
    <property type="match status" value="1"/>
</dbReference>
<keyword evidence="4" id="KW-1185">Reference proteome</keyword>
<dbReference type="PANTHER" id="PTHR14969">
    <property type="entry name" value="SPHINGOSINE-1-PHOSPHATE PHOSPHOHYDROLASE"/>
    <property type="match status" value="1"/>
</dbReference>
<dbReference type="CDD" id="cd03392">
    <property type="entry name" value="PAP2_like_2"/>
    <property type="match status" value="1"/>
</dbReference>
<evidence type="ECO:0000259" key="2">
    <source>
        <dbReference type="SMART" id="SM00014"/>
    </source>
</evidence>
<feature type="transmembrane region" description="Helical" evidence="1">
    <location>
        <begin position="12"/>
        <end position="32"/>
    </location>
</feature>
<feature type="transmembrane region" description="Helical" evidence="1">
    <location>
        <begin position="158"/>
        <end position="181"/>
    </location>
</feature>
<dbReference type="Pfam" id="PF01569">
    <property type="entry name" value="PAP2"/>
    <property type="match status" value="1"/>
</dbReference>
<dbReference type="EMBL" id="JBHSNC010000038">
    <property type="protein sequence ID" value="MFC5530261.1"/>
    <property type="molecule type" value="Genomic_DNA"/>
</dbReference>
<dbReference type="Proteomes" id="UP001596108">
    <property type="component" value="Unassembled WGS sequence"/>
</dbReference>
<protein>
    <submittedName>
        <fullName evidence="3">Phosphatase PAP2 family protein</fullName>
    </submittedName>
</protein>
<comment type="caution">
    <text evidence="3">The sequence shown here is derived from an EMBL/GenBank/DDBJ whole genome shotgun (WGS) entry which is preliminary data.</text>
</comment>
<feature type="transmembrane region" description="Helical" evidence="1">
    <location>
        <begin position="193"/>
        <end position="211"/>
    </location>
</feature>
<accession>A0ABW0R0I1</accession>
<name>A0ABW0R0I1_9BACL</name>
<dbReference type="Gene3D" id="1.20.144.10">
    <property type="entry name" value="Phosphatidic acid phosphatase type 2/haloperoxidase"/>
    <property type="match status" value="2"/>
</dbReference>
<evidence type="ECO:0000313" key="4">
    <source>
        <dbReference type="Proteomes" id="UP001596108"/>
    </source>
</evidence>
<sequence>MKAISGQNKVLLRSFVITLIVVGLFTWVALLIGQHRIEAFDNRITDAIQGLRSDTLTAWMKRFTAIGAGTPVIIIIALFAAGLAVIGYRRELLFYLGIIGLSGLLNVLLKQIFHRARPDISRIIEASGFSFPSGHSMSAFTLYGITIYFVWKHLRYAWLRLTVIILGSFLILMIGASRIYLGVHYPSDVIGGYLISGAWLSISIGLYERFLERRWRSRKLRARATG</sequence>
<feature type="domain" description="Phosphatidic acid phosphatase type 2/haloperoxidase" evidence="2">
    <location>
        <begin position="91"/>
        <end position="204"/>
    </location>
</feature>
<gene>
    <name evidence="3" type="ORF">ACFPQ4_12560</name>
</gene>
<dbReference type="InterPro" id="IPR000326">
    <property type="entry name" value="PAP2/HPO"/>
</dbReference>
<keyword evidence="1" id="KW-1133">Transmembrane helix</keyword>
<feature type="transmembrane region" description="Helical" evidence="1">
    <location>
        <begin position="133"/>
        <end position="151"/>
    </location>
</feature>
<evidence type="ECO:0000313" key="3">
    <source>
        <dbReference type="EMBL" id="MFC5530261.1"/>
    </source>
</evidence>
<reference evidence="4" key="1">
    <citation type="journal article" date="2019" name="Int. J. Syst. Evol. Microbiol.">
        <title>The Global Catalogue of Microorganisms (GCM) 10K type strain sequencing project: providing services to taxonomists for standard genome sequencing and annotation.</title>
        <authorList>
            <consortium name="The Broad Institute Genomics Platform"/>
            <consortium name="The Broad Institute Genome Sequencing Center for Infectious Disease"/>
            <person name="Wu L."/>
            <person name="Ma J."/>
        </authorList>
    </citation>
    <scope>NUCLEOTIDE SEQUENCE [LARGE SCALE GENOMIC DNA]</scope>
    <source>
        <strain evidence="4">CGMCC 1.18578</strain>
    </source>
</reference>
<dbReference type="SMART" id="SM00014">
    <property type="entry name" value="acidPPc"/>
    <property type="match status" value="1"/>
</dbReference>
<feature type="transmembrane region" description="Helical" evidence="1">
    <location>
        <begin position="63"/>
        <end position="85"/>
    </location>
</feature>
<dbReference type="RefSeq" id="WP_378112199.1">
    <property type="nucleotide sequence ID" value="NZ_JBHSNC010000038.1"/>
</dbReference>
<evidence type="ECO:0000256" key="1">
    <source>
        <dbReference type="SAM" id="Phobius"/>
    </source>
</evidence>
<keyword evidence="1" id="KW-0812">Transmembrane</keyword>
<dbReference type="SUPFAM" id="SSF48317">
    <property type="entry name" value="Acid phosphatase/Vanadium-dependent haloperoxidase"/>
    <property type="match status" value="1"/>
</dbReference>
<feature type="transmembrane region" description="Helical" evidence="1">
    <location>
        <begin position="92"/>
        <end position="113"/>
    </location>
</feature>
<organism evidence="3 4">
    <name type="scientific">Cohnella yongneupensis</name>
    <dbReference type="NCBI Taxonomy" id="425006"/>
    <lineage>
        <taxon>Bacteria</taxon>
        <taxon>Bacillati</taxon>
        <taxon>Bacillota</taxon>
        <taxon>Bacilli</taxon>
        <taxon>Bacillales</taxon>
        <taxon>Paenibacillaceae</taxon>
        <taxon>Cohnella</taxon>
    </lineage>
</organism>
<keyword evidence="1" id="KW-0472">Membrane</keyword>